<dbReference type="Proteomes" id="UP000283077">
    <property type="component" value="Unassembled WGS sequence"/>
</dbReference>
<dbReference type="Pfam" id="PF06167">
    <property type="entry name" value="Peptidase_M90"/>
    <property type="match status" value="1"/>
</dbReference>
<dbReference type="AlphaFoldDB" id="A0A437QFQ8"/>
<dbReference type="EMBL" id="SACS01000022">
    <property type="protein sequence ID" value="RVU33388.1"/>
    <property type="molecule type" value="Genomic_DNA"/>
</dbReference>
<organism evidence="2 3">
    <name type="scientific">Rheinheimera riviphila</name>
    <dbReference type="NCBI Taxonomy" id="1834037"/>
    <lineage>
        <taxon>Bacteria</taxon>
        <taxon>Pseudomonadati</taxon>
        <taxon>Pseudomonadota</taxon>
        <taxon>Gammaproteobacteria</taxon>
        <taxon>Chromatiales</taxon>
        <taxon>Chromatiaceae</taxon>
        <taxon>Rheinheimera</taxon>
    </lineage>
</organism>
<dbReference type="InterPro" id="IPR024079">
    <property type="entry name" value="MetalloPept_cat_dom_sf"/>
</dbReference>
<feature type="transmembrane region" description="Helical" evidence="1">
    <location>
        <begin position="6"/>
        <end position="24"/>
    </location>
</feature>
<keyword evidence="1" id="KW-0472">Membrane</keyword>
<dbReference type="GO" id="GO:0008237">
    <property type="term" value="F:metallopeptidase activity"/>
    <property type="evidence" value="ECO:0007669"/>
    <property type="project" value="InterPro"/>
</dbReference>
<keyword evidence="3" id="KW-1185">Reference proteome</keyword>
<gene>
    <name evidence="2" type="ORF">EOE67_16825</name>
</gene>
<dbReference type="Gene3D" id="1.10.472.150">
    <property type="entry name" value="Glucose-regulated metallo-peptidase M90, N-terminal domain"/>
    <property type="match status" value="1"/>
</dbReference>
<dbReference type="GO" id="GO:0005829">
    <property type="term" value="C:cytosol"/>
    <property type="evidence" value="ECO:0007669"/>
    <property type="project" value="TreeGrafter"/>
</dbReference>
<dbReference type="SUPFAM" id="SSF55486">
    <property type="entry name" value="Metalloproteases ('zincins'), catalytic domain"/>
    <property type="match status" value="1"/>
</dbReference>
<name>A0A437QFQ8_9GAMM</name>
<dbReference type="GO" id="GO:0004177">
    <property type="term" value="F:aminopeptidase activity"/>
    <property type="evidence" value="ECO:0007669"/>
    <property type="project" value="TreeGrafter"/>
</dbReference>
<evidence type="ECO:0000256" key="1">
    <source>
        <dbReference type="SAM" id="Phobius"/>
    </source>
</evidence>
<dbReference type="Gene3D" id="3.40.390.10">
    <property type="entry name" value="Collagenase (Catalytic Domain)"/>
    <property type="match status" value="1"/>
</dbReference>
<evidence type="ECO:0000313" key="2">
    <source>
        <dbReference type="EMBL" id="RVU33388.1"/>
    </source>
</evidence>
<proteinExistence type="predicted"/>
<dbReference type="RefSeq" id="WP_127700498.1">
    <property type="nucleotide sequence ID" value="NZ_SACS01000022.1"/>
</dbReference>
<comment type="caution">
    <text evidence="2">The sequence shown here is derived from an EMBL/GenBank/DDBJ whole genome shotgun (WGS) entry which is preliminary data.</text>
</comment>
<dbReference type="PANTHER" id="PTHR30164:SF2">
    <property type="entry name" value="PROTEIN MTFA"/>
    <property type="match status" value="1"/>
</dbReference>
<evidence type="ECO:0000313" key="3">
    <source>
        <dbReference type="Proteomes" id="UP000283077"/>
    </source>
</evidence>
<dbReference type="CDD" id="cd20169">
    <property type="entry name" value="Peptidase_M90_mtfA"/>
    <property type="match status" value="1"/>
</dbReference>
<dbReference type="InterPro" id="IPR010384">
    <property type="entry name" value="MtfA_fam"/>
</dbReference>
<keyword evidence="1" id="KW-1133">Transmembrane helix</keyword>
<reference evidence="2 3" key="1">
    <citation type="submission" date="2019-01" db="EMBL/GenBank/DDBJ databases">
        <authorList>
            <person name="Chen W.-M."/>
        </authorList>
    </citation>
    <scope>NUCLEOTIDE SEQUENCE [LARGE SCALE GENOMIC DNA]</scope>
    <source>
        <strain evidence="2 3">KYPC3</strain>
    </source>
</reference>
<dbReference type="InterPro" id="IPR042252">
    <property type="entry name" value="MtfA_N"/>
</dbReference>
<dbReference type="OrthoDB" id="9786424at2"/>
<dbReference type="PANTHER" id="PTHR30164">
    <property type="entry name" value="MTFA PEPTIDASE"/>
    <property type="match status" value="1"/>
</dbReference>
<accession>A0A437QFQ8</accession>
<protein>
    <submittedName>
        <fullName evidence="2">Zinc-dependent peptidase</fullName>
    </submittedName>
</protein>
<keyword evidence="1" id="KW-0812">Transmembrane</keyword>
<sequence length="276" mass="31383">MNWQTAIILVVMCLMMGWLLSPVWRQSLRTQRIAATPFPTRWRKILKQQLPLFHALPADLQLRLKKLIQLFLAEKQFIGCEGLEITDEIRINIAAQACLLMLNRPTQLFPNLKTILVYPAAYQVPQTQPDAAGVVHEQVQIRLGESWQQGKVVLSWPDSQHGAADPTDGHNVVLHEFAHQLDQENGAANGAPFLASTEAYRVWSKVLGSEFQALQQRLAQGLPSLFDPYAATNPAEFFAVITEVFFEQGQIFQLQHPALYQQLKQYYRLDPALWSQ</sequence>
<dbReference type="FunFam" id="3.40.390.10:FF:000012">
    <property type="entry name" value="Protein MtfA"/>
    <property type="match status" value="1"/>
</dbReference>